<keyword evidence="3 4" id="KW-0732">Signal</keyword>
<dbReference type="SUPFAM" id="SSF53850">
    <property type="entry name" value="Periplasmic binding protein-like II"/>
    <property type="match status" value="1"/>
</dbReference>
<dbReference type="HOGENOM" id="CLU_031285_10_0_11"/>
<dbReference type="GO" id="GO:0055052">
    <property type="term" value="C:ATP-binding cassette (ABC) transporter complex, substrate-binding subunit-containing"/>
    <property type="evidence" value="ECO:0007669"/>
    <property type="project" value="TreeGrafter"/>
</dbReference>
<accession>C5C379</accession>
<reference evidence="5 6" key="1">
    <citation type="journal article" date="2009" name="Stand. Genomic Sci.">
        <title>Complete genome sequence of Beutenbergia cavernae type strain (HKI 0122).</title>
        <authorList>
            <person name="Land M."/>
            <person name="Pukall R."/>
            <person name="Abt B."/>
            <person name="Goker M."/>
            <person name="Rohde M."/>
            <person name="Glavina Del Rio T."/>
            <person name="Tice H."/>
            <person name="Copeland A."/>
            <person name="Cheng J.F."/>
            <person name="Lucas S."/>
            <person name="Chen F."/>
            <person name="Nolan M."/>
            <person name="Bruce D."/>
            <person name="Goodwin L."/>
            <person name="Pitluck S."/>
            <person name="Ivanova N."/>
            <person name="Mavromatis K."/>
            <person name="Ovchinnikova G."/>
            <person name="Pati A."/>
            <person name="Chen A."/>
            <person name="Palaniappan K."/>
            <person name="Hauser L."/>
            <person name="Chang Y.J."/>
            <person name="Jefferies C.C."/>
            <person name="Saunders E."/>
            <person name="Brettin T."/>
            <person name="Detter J.C."/>
            <person name="Han C."/>
            <person name="Chain P."/>
            <person name="Bristow J."/>
            <person name="Eisen J.A."/>
            <person name="Markowitz V."/>
            <person name="Hugenholtz P."/>
            <person name="Kyrpides N.C."/>
            <person name="Klenk H.P."/>
            <person name="Lapidus A."/>
        </authorList>
    </citation>
    <scope>NUCLEOTIDE SEQUENCE [LARGE SCALE GENOMIC DNA]</scope>
    <source>
        <strain evidence="6">ATCC BAA-8 / DSM 12333 / NBRC 16432</strain>
    </source>
</reference>
<evidence type="ECO:0000256" key="3">
    <source>
        <dbReference type="ARBA" id="ARBA00022729"/>
    </source>
</evidence>
<dbReference type="GO" id="GO:1901982">
    <property type="term" value="F:maltose binding"/>
    <property type="evidence" value="ECO:0007669"/>
    <property type="project" value="TreeGrafter"/>
</dbReference>
<keyword evidence="6" id="KW-1185">Reference proteome</keyword>
<keyword evidence="2" id="KW-0813">Transport</keyword>
<proteinExistence type="inferred from homology"/>
<feature type="chain" id="PRO_5002946849" evidence="4">
    <location>
        <begin position="23"/>
        <end position="421"/>
    </location>
</feature>
<dbReference type="EMBL" id="CP001618">
    <property type="protein sequence ID" value="ACQ79778.1"/>
    <property type="molecule type" value="Genomic_DNA"/>
</dbReference>
<dbReference type="PANTHER" id="PTHR30061:SF50">
    <property type="entry name" value="MALTOSE_MALTODEXTRIN-BINDING PERIPLASMIC PROTEIN"/>
    <property type="match status" value="1"/>
</dbReference>
<dbReference type="Gene3D" id="3.40.190.10">
    <property type="entry name" value="Periplasmic binding protein-like II"/>
    <property type="match status" value="1"/>
</dbReference>
<evidence type="ECO:0000256" key="1">
    <source>
        <dbReference type="ARBA" id="ARBA00008520"/>
    </source>
</evidence>
<sequence length="421" mass="44068">MSKLIRVAALAAAGALTLAACASGGGDAGDDGGQAGPVEITFWNGFTSSDRPIVEQLVAEFNDSQDDYRVRMEIQPWDTMYSKLMPAYQAGEGPTLVAMDPARTPAYVERGVLAPVDDFYGDGALDAATLPEASLEANMYDGVQYGVPMSAGAGMLYWNADIFAAAGIEGPPETWAELADVAVQLTEGDQYGLPIADHEALSLWPTLFWADGGGIFTDDSSASLLGDDATVATMEFWTDLVQNEGISPAGLSGADADALMLAGSAAMHMTGPWLSSGLTEAGINWEVAPLPAGTSGQFSPAVIVNMHLDANATDAEREAARAFVTHWNSPEAQTTWAVGTSYPPNRTDIPASDLAENPTSAAFTEAIGPRFYQAGLLNFADLDANVVTPTIQRVLAGEGTAADLFPEAAEQLDSQIETLGE</sequence>
<dbReference type="eggNOG" id="COG1653">
    <property type="taxonomic scope" value="Bacteria"/>
</dbReference>
<dbReference type="STRING" id="471853.Bcav_1522"/>
<dbReference type="GO" id="GO:0015768">
    <property type="term" value="P:maltose transport"/>
    <property type="evidence" value="ECO:0007669"/>
    <property type="project" value="TreeGrafter"/>
</dbReference>
<name>C5C379_BEUC1</name>
<dbReference type="CDD" id="cd14748">
    <property type="entry name" value="PBP2_UgpB"/>
    <property type="match status" value="1"/>
</dbReference>
<organism evidence="5 6">
    <name type="scientific">Beutenbergia cavernae (strain ATCC BAA-8 / DSM 12333 / CCUG 43141 / JCM 11478 / NBRC 16432 / NCIMB 13614 / HKI 0122)</name>
    <dbReference type="NCBI Taxonomy" id="471853"/>
    <lineage>
        <taxon>Bacteria</taxon>
        <taxon>Bacillati</taxon>
        <taxon>Actinomycetota</taxon>
        <taxon>Actinomycetes</taxon>
        <taxon>Micrococcales</taxon>
        <taxon>Beutenbergiaceae</taxon>
        <taxon>Beutenbergia</taxon>
    </lineage>
</organism>
<feature type="signal peptide" evidence="4">
    <location>
        <begin position="1"/>
        <end position="22"/>
    </location>
</feature>
<dbReference type="InterPro" id="IPR006059">
    <property type="entry name" value="SBP"/>
</dbReference>
<dbReference type="PANTHER" id="PTHR30061">
    <property type="entry name" value="MALTOSE-BINDING PERIPLASMIC PROTEIN"/>
    <property type="match status" value="1"/>
</dbReference>
<dbReference type="Pfam" id="PF13416">
    <property type="entry name" value="SBP_bac_8"/>
    <property type="match status" value="1"/>
</dbReference>
<dbReference type="AlphaFoldDB" id="C5C379"/>
<dbReference type="RefSeq" id="WP_015882018.1">
    <property type="nucleotide sequence ID" value="NC_012669.1"/>
</dbReference>
<evidence type="ECO:0000256" key="2">
    <source>
        <dbReference type="ARBA" id="ARBA00022448"/>
    </source>
</evidence>
<dbReference type="OrthoDB" id="2510110at2"/>
<evidence type="ECO:0000313" key="6">
    <source>
        <dbReference type="Proteomes" id="UP000007962"/>
    </source>
</evidence>
<dbReference type="GO" id="GO:0042956">
    <property type="term" value="P:maltodextrin transmembrane transport"/>
    <property type="evidence" value="ECO:0007669"/>
    <property type="project" value="TreeGrafter"/>
</dbReference>
<dbReference type="Proteomes" id="UP000007962">
    <property type="component" value="Chromosome"/>
</dbReference>
<dbReference type="KEGG" id="bcv:Bcav_1522"/>
<evidence type="ECO:0000313" key="5">
    <source>
        <dbReference type="EMBL" id="ACQ79778.1"/>
    </source>
</evidence>
<gene>
    <name evidence="5" type="ordered locus">Bcav_1522</name>
</gene>
<dbReference type="PROSITE" id="PS51257">
    <property type="entry name" value="PROKAR_LIPOPROTEIN"/>
    <property type="match status" value="1"/>
</dbReference>
<comment type="similarity">
    <text evidence="1">Belongs to the bacterial solute-binding protein 1 family.</text>
</comment>
<evidence type="ECO:0000256" key="4">
    <source>
        <dbReference type="SAM" id="SignalP"/>
    </source>
</evidence>
<protein>
    <submittedName>
        <fullName evidence="5">Extracellular solute-binding protein family 1</fullName>
    </submittedName>
</protein>